<evidence type="ECO:0000256" key="10">
    <source>
        <dbReference type="SAM" id="SignalP"/>
    </source>
</evidence>
<feature type="chain" id="PRO_5002412873" description="POTRA domain-containing protein" evidence="10">
    <location>
        <begin position="35"/>
        <end position="584"/>
    </location>
</feature>
<dbReference type="GO" id="GO:0009279">
    <property type="term" value="C:cell outer membrane"/>
    <property type="evidence" value="ECO:0007669"/>
    <property type="project" value="UniProtKB-SubCell"/>
</dbReference>
<dbReference type="PANTHER" id="PTHR34597:SF1">
    <property type="entry name" value="HEME_HEMOPEXIN TRANSPORTER PROTEIN HUXB"/>
    <property type="match status" value="1"/>
</dbReference>
<dbReference type="InterPro" id="IPR005565">
    <property type="entry name" value="Hemolysn_activator_HlyB_C"/>
</dbReference>
<dbReference type="PROSITE" id="PS51779">
    <property type="entry name" value="POTRA"/>
    <property type="match status" value="1"/>
</dbReference>
<dbReference type="InterPro" id="IPR013686">
    <property type="entry name" value="Polypept-transport_assoc_ShlB"/>
</dbReference>
<feature type="domain" description="POTRA" evidence="11">
    <location>
        <begin position="87"/>
        <end position="162"/>
    </location>
</feature>
<keyword evidence="4" id="KW-1134">Transmembrane beta strand</keyword>
<evidence type="ECO:0000256" key="2">
    <source>
        <dbReference type="ARBA" id="ARBA00009055"/>
    </source>
</evidence>
<dbReference type="PANTHER" id="PTHR34597">
    <property type="entry name" value="SLR1661 PROTEIN"/>
    <property type="match status" value="1"/>
</dbReference>
<dbReference type="KEGG" id="psuw:WQ53_03095"/>
<keyword evidence="3" id="KW-0813">Transport</keyword>
<name>A0A0E3ULY2_9GAMM</name>
<sequence length="584" mass="62796">MAATPHPISPAVVRTGPRLLVLALAAALSLPAQAQESPQQLPAPDLPDLRPTGADGDDGPGCRTGCAQMSAQEPQQLAPPPQMEASFVLQRVVFRGATAFGTPELEALVADRIGRTVAFADLQQLAQRVTRHYHEHGYVLAQAVLPVQEIMDGTVEISVVEGRLGGVSLELDPATPISEERIAAMLAPLVVGEPLDGPRYERTMLLMSDLPGVRPQSVLETGRQAGSSNLVVQVAPGDRVRFNVELDNHGNEEVGRWRLGGTLRWASPLRIGDNLDLRLLASDDRLFGGDGTLFGRIAYELPLGSNGTRLGMGASRVYYSLGGGFEILDAVGIARIYDIGVTHPLIRQRGQNLFLRGFVDRKELTDELRAVDFKSEKRITGVGFSWAWERRDGFGGGGYWSSSGALYHGDLDLLDEASRVVDDSILGRGIGGSFNKLTLQAARLQALGERLSLYVAIGGQASDRNLDASEKLALGGPRAVRAYEPGDVLVDEGAIANVELRWAMSRSFTGFVFYDIGTGDFNHNPGEFDTDRGRTLRGPGIGLNYGSRNGFSASATAAWPLVHRTAANGGDRSPMAYVQMMKSF</sequence>
<dbReference type="OrthoDB" id="572300at2"/>
<dbReference type="Proteomes" id="UP000033067">
    <property type="component" value="Chromosome"/>
</dbReference>
<evidence type="ECO:0000256" key="3">
    <source>
        <dbReference type="ARBA" id="ARBA00022448"/>
    </source>
</evidence>
<feature type="signal peptide" evidence="10">
    <location>
        <begin position="1"/>
        <end position="34"/>
    </location>
</feature>
<evidence type="ECO:0000256" key="8">
    <source>
        <dbReference type="ARBA" id="ARBA00023237"/>
    </source>
</evidence>
<reference evidence="12 13" key="1">
    <citation type="journal article" date="2015" name="Genome Announc.">
        <title>Complete Genome Sequence of Pseudoxanthomonas suwonensis Strain J1, a Cellulose-Degrading Bacterium Isolated from Leaf- and Wood-Enriched Soil.</title>
        <authorList>
            <person name="Hou L."/>
            <person name="Jiang J."/>
            <person name="Xu Z."/>
            <person name="Zhou Y."/>
            <person name="Leung F.C."/>
        </authorList>
    </citation>
    <scope>NUCLEOTIDE SEQUENCE [LARGE SCALE GENOMIC DNA]</scope>
    <source>
        <strain evidence="12 13">J1</strain>
    </source>
</reference>
<dbReference type="InterPro" id="IPR051544">
    <property type="entry name" value="TPS_OM_transporter"/>
</dbReference>
<evidence type="ECO:0000313" key="12">
    <source>
        <dbReference type="EMBL" id="AKC85896.1"/>
    </source>
</evidence>
<dbReference type="PATRIC" id="fig|314722.6.peg.649"/>
<evidence type="ECO:0000313" key="13">
    <source>
        <dbReference type="Proteomes" id="UP000033067"/>
    </source>
</evidence>
<evidence type="ECO:0000256" key="6">
    <source>
        <dbReference type="ARBA" id="ARBA00022927"/>
    </source>
</evidence>
<keyword evidence="10" id="KW-0732">Signal</keyword>
<dbReference type="RefSeq" id="WP_052630300.1">
    <property type="nucleotide sequence ID" value="NZ_CP011144.1"/>
</dbReference>
<feature type="region of interest" description="Disordered" evidence="9">
    <location>
        <begin position="33"/>
        <end position="78"/>
    </location>
</feature>
<evidence type="ECO:0000256" key="4">
    <source>
        <dbReference type="ARBA" id="ARBA00022452"/>
    </source>
</evidence>
<keyword evidence="8" id="KW-0998">Cell outer membrane</keyword>
<comment type="similarity">
    <text evidence="2">Belongs to the TPS (TC 1.B.20) family.</text>
</comment>
<evidence type="ECO:0000256" key="7">
    <source>
        <dbReference type="ARBA" id="ARBA00023136"/>
    </source>
</evidence>
<dbReference type="Gene3D" id="2.40.160.50">
    <property type="entry name" value="membrane protein fhac: a member of the omp85/tpsb transporter family"/>
    <property type="match status" value="1"/>
</dbReference>
<accession>A0A0E3ULY2</accession>
<dbReference type="GO" id="GO:0046819">
    <property type="term" value="P:protein secretion by the type V secretion system"/>
    <property type="evidence" value="ECO:0007669"/>
    <property type="project" value="TreeGrafter"/>
</dbReference>
<evidence type="ECO:0000256" key="1">
    <source>
        <dbReference type="ARBA" id="ARBA00004442"/>
    </source>
</evidence>
<dbReference type="Gene3D" id="3.10.20.310">
    <property type="entry name" value="membrane protein fhac"/>
    <property type="match status" value="1"/>
</dbReference>
<keyword evidence="6" id="KW-0653">Protein transport</keyword>
<evidence type="ECO:0000259" key="11">
    <source>
        <dbReference type="PROSITE" id="PS51779"/>
    </source>
</evidence>
<evidence type="ECO:0000256" key="5">
    <source>
        <dbReference type="ARBA" id="ARBA00022692"/>
    </source>
</evidence>
<dbReference type="EMBL" id="CP011144">
    <property type="protein sequence ID" value="AKC85896.1"/>
    <property type="molecule type" value="Genomic_DNA"/>
</dbReference>
<keyword evidence="5" id="KW-0812">Transmembrane</keyword>
<organism evidence="12 13">
    <name type="scientific">Pseudoxanthomonas suwonensis</name>
    <dbReference type="NCBI Taxonomy" id="314722"/>
    <lineage>
        <taxon>Bacteria</taxon>
        <taxon>Pseudomonadati</taxon>
        <taxon>Pseudomonadota</taxon>
        <taxon>Gammaproteobacteria</taxon>
        <taxon>Lysobacterales</taxon>
        <taxon>Lysobacteraceae</taxon>
        <taxon>Pseudoxanthomonas</taxon>
    </lineage>
</organism>
<dbReference type="Pfam" id="PF03865">
    <property type="entry name" value="ShlB"/>
    <property type="match status" value="1"/>
</dbReference>
<evidence type="ECO:0000256" key="9">
    <source>
        <dbReference type="SAM" id="MobiDB-lite"/>
    </source>
</evidence>
<dbReference type="Pfam" id="PF08479">
    <property type="entry name" value="POTRA_2"/>
    <property type="match status" value="1"/>
</dbReference>
<comment type="subcellular location">
    <subcellularLocation>
        <location evidence="1">Cell outer membrane</location>
    </subcellularLocation>
</comment>
<gene>
    <name evidence="12" type="ORF">WQ53_03095</name>
</gene>
<dbReference type="InterPro" id="IPR034746">
    <property type="entry name" value="POTRA"/>
</dbReference>
<dbReference type="GO" id="GO:0008320">
    <property type="term" value="F:protein transmembrane transporter activity"/>
    <property type="evidence" value="ECO:0007669"/>
    <property type="project" value="TreeGrafter"/>
</dbReference>
<keyword evidence="7" id="KW-0472">Membrane</keyword>
<feature type="compositionally biased region" description="Low complexity" evidence="9">
    <location>
        <begin position="33"/>
        <end position="43"/>
    </location>
</feature>
<protein>
    <recommendedName>
        <fullName evidence="11">POTRA domain-containing protein</fullName>
    </recommendedName>
</protein>
<dbReference type="GO" id="GO:0098046">
    <property type="term" value="C:type V protein secretion system complex"/>
    <property type="evidence" value="ECO:0007669"/>
    <property type="project" value="TreeGrafter"/>
</dbReference>
<keyword evidence="13" id="KW-1185">Reference proteome</keyword>
<dbReference type="AlphaFoldDB" id="A0A0E3ULY2"/>
<proteinExistence type="inferred from homology"/>